<dbReference type="InterPro" id="IPR043732">
    <property type="entry name" value="DUF5675"/>
</dbReference>
<evidence type="ECO:0000259" key="1">
    <source>
        <dbReference type="PROSITE" id="PS51781"/>
    </source>
</evidence>
<comment type="caution">
    <text evidence="2">The sequence shown here is derived from an EMBL/GenBank/DDBJ whole genome shotgun (WGS) entry which is preliminary data.</text>
</comment>
<dbReference type="SMART" id="SM00287">
    <property type="entry name" value="SH3b"/>
    <property type="match status" value="1"/>
</dbReference>
<sequence length="296" mass="33450">MKAILTRNNYHPLQTTGSFQLLDDDQNEIFCCDTLELPWKENKNRISCIPTGNYKATFRTVGAYANRAFHIQEQDGKEVNGRSHILIHSGNFFTDTKGCVLLGRGYADLELKTKSKNISKDGILDLLNSGKTISELIGLVCDFDLEIITSQKESTSEEEEEIYIKEGDLVIVDVSSSLNLRTSTSAKSRIIERLKKGTKLKVIAIKEEWSKVETQGIEGWVAKKYISLEGEYPAVKIKSGYLNIREEGQASAVKVLDQGLNNLEKVEILEEKNDWLRVRCRVLSGFVHNEYLRKGI</sequence>
<proteinExistence type="predicted"/>
<dbReference type="AlphaFoldDB" id="A0A1S1Z4F9"/>
<evidence type="ECO:0000313" key="2">
    <source>
        <dbReference type="EMBL" id="OHX68043.1"/>
    </source>
</evidence>
<dbReference type="PANTHER" id="PTHR34408:SF1">
    <property type="entry name" value="GLYCOSYL HYDROLASE FAMILY 19 DOMAIN-CONTAINING PROTEIN HI_1415"/>
    <property type="match status" value="1"/>
</dbReference>
<dbReference type="Pfam" id="PF08239">
    <property type="entry name" value="SH3_3"/>
    <property type="match status" value="1"/>
</dbReference>
<protein>
    <recommendedName>
        <fullName evidence="1">SH3b domain-containing protein</fullName>
    </recommendedName>
</protein>
<dbReference type="Pfam" id="PF18925">
    <property type="entry name" value="DUF5675"/>
    <property type="match status" value="1"/>
</dbReference>
<gene>
    <name evidence="2" type="ORF">NH26_17685</name>
</gene>
<reference evidence="2 3" key="1">
    <citation type="journal article" date="2012" name="Int. J. Syst. Evol. Microbiol.">
        <title>Flammeovirga pacifica sp. nov., isolated from deep-sea sediment.</title>
        <authorList>
            <person name="Xu H."/>
            <person name="Fu Y."/>
            <person name="Yang N."/>
            <person name="Ding Z."/>
            <person name="Lai Q."/>
            <person name="Zeng R."/>
        </authorList>
    </citation>
    <scope>NUCLEOTIDE SEQUENCE [LARGE SCALE GENOMIC DNA]</scope>
    <source>
        <strain evidence="3">DSM 24597 / LMG 26175 / WPAGA1</strain>
    </source>
</reference>
<dbReference type="PROSITE" id="PS51781">
    <property type="entry name" value="SH3B"/>
    <property type="match status" value="1"/>
</dbReference>
<evidence type="ECO:0000313" key="3">
    <source>
        <dbReference type="Proteomes" id="UP000179797"/>
    </source>
</evidence>
<name>A0A1S1Z4F9_FLAPC</name>
<feature type="domain" description="SH3b" evidence="1">
    <location>
        <begin position="166"/>
        <end position="230"/>
    </location>
</feature>
<dbReference type="RefSeq" id="WP_052431859.1">
    <property type="nucleotide sequence ID" value="NZ_JRYR02000001.1"/>
</dbReference>
<dbReference type="InterPro" id="IPR052354">
    <property type="entry name" value="Cell_Wall_Dynamics_Protein"/>
</dbReference>
<keyword evidence="3" id="KW-1185">Reference proteome</keyword>
<organism evidence="2 3">
    <name type="scientific">Flammeovirga pacifica</name>
    <dbReference type="NCBI Taxonomy" id="915059"/>
    <lineage>
        <taxon>Bacteria</taxon>
        <taxon>Pseudomonadati</taxon>
        <taxon>Bacteroidota</taxon>
        <taxon>Cytophagia</taxon>
        <taxon>Cytophagales</taxon>
        <taxon>Flammeovirgaceae</taxon>
        <taxon>Flammeovirga</taxon>
    </lineage>
</organism>
<dbReference type="Proteomes" id="UP000179797">
    <property type="component" value="Unassembled WGS sequence"/>
</dbReference>
<dbReference type="Gene3D" id="2.30.30.40">
    <property type="entry name" value="SH3 Domains"/>
    <property type="match status" value="2"/>
</dbReference>
<dbReference type="InterPro" id="IPR003646">
    <property type="entry name" value="SH3-like_bac-type"/>
</dbReference>
<accession>A0A1S1Z4F9</accession>
<dbReference type="PANTHER" id="PTHR34408">
    <property type="entry name" value="FAMILY PROTEIN, PUTATIVE-RELATED"/>
    <property type="match status" value="1"/>
</dbReference>
<dbReference type="EMBL" id="JRYR02000001">
    <property type="protein sequence ID" value="OHX68043.1"/>
    <property type="molecule type" value="Genomic_DNA"/>
</dbReference>
<dbReference type="OrthoDB" id="1036575at2"/>
<dbReference type="STRING" id="915059.NH26_17685"/>